<dbReference type="PANTHER" id="PTHR11014">
    <property type="entry name" value="PEPTIDASE M20 FAMILY MEMBER"/>
    <property type="match status" value="1"/>
</dbReference>
<dbReference type="InterPro" id="IPR002933">
    <property type="entry name" value="Peptidase_M20"/>
</dbReference>
<dbReference type="InterPro" id="IPR011650">
    <property type="entry name" value="Peptidase_M20_dimer"/>
</dbReference>
<dbReference type="RefSeq" id="WP_188632899.1">
    <property type="nucleotide sequence ID" value="NZ_BMNQ01000025.1"/>
</dbReference>
<comment type="caution">
    <text evidence="3">The sequence shown here is derived from an EMBL/GenBank/DDBJ whole genome shotgun (WGS) entry which is preliminary data.</text>
</comment>
<dbReference type="Proteomes" id="UP000658382">
    <property type="component" value="Unassembled WGS sequence"/>
</dbReference>
<keyword evidence="4" id="KW-1185">Reference proteome</keyword>
<organism evidence="3 4">
    <name type="scientific">Lentibacillus kapialis</name>
    <dbReference type="NCBI Taxonomy" id="340214"/>
    <lineage>
        <taxon>Bacteria</taxon>
        <taxon>Bacillati</taxon>
        <taxon>Bacillota</taxon>
        <taxon>Bacilli</taxon>
        <taxon>Bacillales</taxon>
        <taxon>Bacillaceae</taxon>
        <taxon>Lentibacillus</taxon>
    </lineage>
</organism>
<reference evidence="3" key="1">
    <citation type="journal article" date="2014" name="Int. J. Syst. Evol. Microbiol.">
        <title>Complete genome sequence of Corynebacterium casei LMG S-19264T (=DSM 44701T), isolated from a smear-ripened cheese.</title>
        <authorList>
            <consortium name="US DOE Joint Genome Institute (JGI-PGF)"/>
            <person name="Walter F."/>
            <person name="Albersmeier A."/>
            <person name="Kalinowski J."/>
            <person name="Ruckert C."/>
        </authorList>
    </citation>
    <scope>NUCLEOTIDE SEQUENCE</scope>
    <source>
        <strain evidence="3">JCM 12580</strain>
    </source>
</reference>
<feature type="binding site" evidence="1">
    <location>
        <position position="90"/>
    </location>
    <ligand>
        <name>Mn(2+)</name>
        <dbReference type="ChEBI" id="CHEBI:29035"/>
        <label>2</label>
    </ligand>
</feature>
<dbReference type="PIRSF" id="PIRSF005962">
    <property type="entry name" value="Pept_M20D_amidohydro"/>
    <property type="match status" value="1"/>
</dbReference>
<dbReference type="AlphaFoldDB" id="A0A917PX92"/>
<dbReference type="Pfam" id="PF07687">
    <property type="entry name" value="M20_dimer"/>
    <property type="match status" value="1"/>
</dbReference>
<dbReference type="InterPro" id="IPR017439">
    <property type="entry name" value="Amidohydrolase"/>
</dbReference>
<feature type="binding site" evidence="1">
    <location>
        <position position="150"/>
    </location>
    <ligand>
        <name>Mn(2+)</name>
        <dbReference type="ChEBI" id="CHEBI:29035"/>
        <label>2</label>
    </ligand>
</feature>
<accession>A0A917PX92</accession>
<proteinExistence type="predicted"/>
<name>A0A917PX92_9BACI</name>
<dbReference type="Gene3D" id="3.40.630.10">
    <property type="entry name" value="Zn peptidases"/>
    <property type="match status" value="1"/>
</dbReference>
<keyword evidence="1" id="KW-0479">Metal-binding</keyword>
<reference evidence="3" key="2">
    <citation type="submission" date="2020-09" db="EMBL/GenBank/DDBJ databases">
        <authorList>
            <person name="Sun Q."/>
            <person name="Ohkuma M."/>
        </authorList>
    </citation>
    <scope>NUCLEOTIDE SEQUENCE</scope>
    <source>
        <strain evidence="3">JCM 12580</strain>
    </source>
</reference>
<dbReference type="NCBIfam" id="TIGR01891">
    <property type="entry name" value="amidohydrolases"/>
    <property type="match status" value="1"/>
</dbReference>
<dbReference type="GO" id="GO:0016787">
    <property type="term" value="F:hydrolase activity"/>
    <property type="evidence" value="ECO:0007669"/>
    <property type="project" value="InterPro"/>
</dbReference>
<dbReference type="PANTHER" id="PTHR11014:SF122">
    <property type="entry name" value="AMIDOHYDROLASE AMHX"/>
    <property type="match status" value="1"/>
</dbReference>
<dbReference type="Gene3D" id="3.30.70.360">
    <property type="match status" value="1"/>
</dbReference>
<feature type="domain" description="Peptidase M20 dimerisation" evidence="2">
    <location>
        <begin position="177"/>
        <end position="262"/>
    </location>
</feature>
<feature type="binding site" evidence="1">
    <location>
        <position position="126"/>
    </location>
    <ligand>
        <name>Mn(2+)</name>
        <dbReference type="ChEBI" id="CHEBI:29035"/>
        <label>2</label>
    </ligand>
</feature>
<dbReference type="GO" id="GO:0046872">
    <property type="term" value="F:metal ion binding"/>
    <property type="evidence" value="ECO:0007669"/>
    <property type="project" value="UniProtKB-KW"/>
</dbReference>
<dbReference type="SUPFAM" id="SSF55031">
    <property type="entry name" value="Bacterial exopeptidase dimerisation domain"/>
    <property type="match status" value="1"/>
</dbReference>
<dbReference type="EMBL" id="BMNQ01000025">
    <property type="protein sequence ID" value="GGJ97067.1"/>
    <property type="molecule type" value="Genomic_DNA"/>
</dbReference>
<dbReference type="Pfam" id="PF01546">
    <property type="entry name" value="Peptidase_M20"/>
    <property type="match status" value="1"/>
</dbReference>
<feature type="binding site" evidence="1">
    <location>
        <position position="345"/>
    </location>
    <ligand>
        <name>Mn(2+)</name>
        <dbReference type="ChEBI" id="CHEBI:29035"/>
        <label>2</label>
    </ligand>
</feature>
<evidence type="ECO:0000259" key="2">
    <source>
        <dbReference type="Pfam" id="PF07687"/>
    </source>
</evidence>
<feature type="binding site" evidence="1">
    <location>
        <position position="92"/>
    </location>
    <ligand>
        <name>Mn(2+)</name>
        <dbReference type="ChEBI" id="CHEBI:29035"/>
        <label>2</label>
    </ligand>
</feature>
<dbReference type="SUPFAM" id="SSF53187">
    <property type="entry name" value="Zn-dependent exopeptidases"/>
    <property type="match status" value="1"/>
</dbReference>
<dbReference type="InterPro" id="IPR036264">
    <property type="entry name" value="Bact_exopeptidase_dim_dom"/>
</dbReference>
<sequence length="379" mass="41693">MEMNQYKLADELDRIFDYLHKHPEVSWEETGTSTYIQSLVSRFDCKVKTYDDCAGIVVDIGKGAPVVALRADMDALWQEVHGTFQANHSCGHDAHMTIALGVFLTMMENGISETGTFRFIFQPAEEKGTGALKMVEKGVVDDVDFLYGMHLRPAEELANGQFAPAIQHGAARFIKGTIQGEDAHGARPHLNANAIQVGSEFFQHLNNIQVDPRIPYSVKMTAFEAGGNSSNIIPGSATFSLDLRAQNNDVMQQVNDRVDKIASMLGDYHQVAIHLETNADVAAAVLDDDARGMMEEAIMQQAGEAGTAPMITTTGGDDFHFYTLKRPSLKATMLAIGCDLRPGLHHPEMTFDRRMIPAAVSILTDVLTRTAKMYNRGEE</sequence>
<comment type="cofactor">
    <cofactor evidence="1">
        <name>Mn(2+)</name>
        <dbReference type="ChEBI" id="CHEBI:29035"/>
    </cofactor>
    <text evidence="1">The Mn(2+) ion enhances activity.</text>
</comment>
<evidence type="ECO:0000313" key="3">
    <source>
        <dbReference type="EMBL" id="GGJ97067.1"/>
    </source>
</evidence>
<keyword evidence="1" id="KW-0464">Manganese</keyword>
<evidence type="ECO:0000313" key="4">
    <source>
        <dbReference type="Proteomes" id="UP000658382"/>
    </source>
</evidence>
<protein>
    <submittedName>
        <fullName evidence="3">Amidohydrolase AmhX</fullName>
    </submittedName>
</protein>
<evidence type="ECO:0000256" key="1">
    <source>
        <dbReference type="PIRSR" id="PIRSR005962-1"/>
    </source>
</evidence>
<gene>
    <name evidence="3" type="primary">amhX</name>
    <name evidence="3" type="ORF">GCM10007063_19350</name>
</gene>